<evidence type="ECO:0000256" key="2">
    <source>
        <dbReference type="ARBA" id="ARBA00022676"/>
    </source>
</evidence>
<gene>
    <name evidence="5" type="primary">rfaG</name>
    <name evidence="5" type="ORF">MPNT_220034</name>
</gene>
<dbReference type="Pfam" id="PF13439">
    <property type="entry name" value="Glyco_transf_4"/>
    <property type="match status" value="1"/>
</dbReference>
<dbReference type="SUPFAM" id="SSF53756">
    <property type="entry name" value="UDP-Glycosyltransferase/glycogen phosphorylase"/>
    <property type="match status" value="1"/>
</dbReference>
<evidence type="ECO:0000256" key="3">
    <source>
        <dbReference type="ARBA" id="ARBA00022679"/>
    </source>
</evidence>
<protein>
    <submittedName>
        <fullName evidence="5">Glycosyltransferase</fullName>
    </submittedName>
</protein>
<dbReference type="PANTHER" id="PTHR12526">
    <property type="entry name" value="GLYCOSYLTRANSFERASE"/>
    <property type="match status" value="1"/>
</dbReference>
<comment type="caution">
    <text evidence="5">The sequence shown here is derived from an EMBL/GenBank/DDBJ whole genome shotgun (WGS) entry which is preliminary data.</text>
</comment>
<feature type="domain" description="Glycosyltransferase subfamily 4-like N-terminal" evidence="4">
    <location>
        <begin position="36"/>
        <end position="161"/>
    </location>
</feature>
<keyword evidence="2" id="KW-0328">Glycosyltransferase</keyword>
<organism evidence="5 6">
    <name type="scientific">Candidatus Methylacidithermus pantelleriae</name>
    <dbReference type="NCBI Taxonomy" id="2744239"/>
    <lineage>
        <taxon>Bacteria</taxon>
        <taxon>Pseudomonadati</taxon>
        <taxon>Verrucomicrobiota</taxon>
        <taxon>Methylacidiphilae</taxon>
        <taxon>Methylacidiphilales</taxon>
        <taxon>Methylacidiphilaceae</taxon>
        <taxon>Candidatus Methylacidithermus</taxon>
    </lineage>
</organism>
<evidence type="ECO:0000313" key="5">
    <source>
        <dbReference type="EMBL" id="CAF0697539.1"/>
    </source>
</evidence>
<dbReference type="AlphaFoldDB" id="A0A8J2BMZ6"/>
<evidence type="ECO:0000259" key="4">
    <source>
        <dbReference type="Pfam" id="PF13439"/>
    </source>
</evidence>
<evidence type="ECO:0000313" key="6">
    <source>
        <dbReference type="Proteomes" id="UP000663859"/>
    </source>
</evidence>
<evidence type="ECO:0000256" key="1">
    <source>
        <dbReference type="ARBA" id="ARBA00009481"/>
    </source>
</evidence>
<keyword evidence="3" id="KW-0808">Transferase</keyword>
<dbReference type="PANTHER" id="PTHR12526:SF640">
    <property type="entry name" value="COLANIC ACID BIOSYNTHESIS GLYCOSYLTRANSFERASE WCAL-RELATED"/>
    <property type="match status" value="1"/>
</dbReference>
<reference evidence="5" key="1">
    <citation type="submission" date="2021-02" db="EMBL/GenBank/DDBJ databases">
        <authorList>
            <person name="Cremers G."/>
            <person name="Picone N."/>
        </authorList>
    </citation>
    <scope>NUCLEOTIDE SEQUENCE</scope>
    <source>
        <strain evidence="5">PQ17</strain>
    </source>
</reference>
<sequence length="404" mass="44844">MCAVVPPRRAFLVTNRDIAIVMVNSIGKGGGTDDQSLLLSRGLRQLGYSVELVAPPASWLWEEAERWGIPRKPAARTKGGLIGQLRRLASSTGARCILHAHHGRDYWPVVVAAHSLLPRPKIVLSRHLAKSPGSFASRLWLLSLVDAFVAVSRFTGQVLREGRMELASPEPERRFRPGMRGDAQKIRVILGGIDPQRFSPGEGSSFRKRWGIGPEEFLFVLVGNCDRPRGKGQLLLLEATRRLRASFPQARWRCALVGRGSLESILRDRVAQWGLKGQIILWPYEERIEEVYRAADCLVHPGGGTEAFGLVIVQAFACGIPVIAGRLDGIPEAFEIGQCGRLVDPDSVEDLAQAMAETMQKGRLAWEEKIRLHRRVASAFSYEKFAGEMADLYAELFRVGLRRS</sequence>
<dbReference type="Pfam" id="PF13692">
    <property type="entry name" value="Glyco_trans_1_4"/>
    <property type="match status" value="1"/>
</dbReference>
<dbReference type="EMBL" id="CAJNOB010000015">
    <property type="protein sequence ID" value="CAF0697539.1"/>
    <property type="molecule type" value="Genomic_DNA"/>
</dbReference>
<comment type="similarity">
    <text evidence="1">Belongs to the glycosyltransferase group 1 family. Glycosyltransferase 4 subfamily.</text>
</comment>
<name>A0A8J2BMZ6_9BACT</name>
<keyword evidence="6" id="KW-1185">Reference proteome</keyword>
<dbReference type="CDD" id="cd03801">
    <property type="entry name" value="GT4_PimA-like"/>
    <property type="match status" value="1"/>
</dbReference>
<dbReference type="GO" id="GO:0016757">
    <property type="term" value="F:glycosyltransferase activity"/>
    <property type="evidence" value="ECO:0007669"/>
    <property type="project" value="UniProtKB-KW"/>
</dbReference>
<proteinExistence type="inferred from homology"/>
<dbReference type="Proteomes" id="UP000663859">
    <property type="component" value="Unassembled WGS sequence"/>
</dbReference>
<dbReference type="InterPro" id="IPR028098">
    <property type="entry name" value="Glyco_trans_4-like_N"/>
</dbReference>
<dbReference type="Gene3D" id="3.40.50.2000">
    <property type="entry name" value="Glycogen Phosphorylase B"/>
    <property type="match status" value="2"/>
</dbReference>
<accession>A0A8J2BMZ6</accession>